<accession>A0A942UPK7</accession>
<keyword evidence="1" id="KW-1133">Transmembrane helix</keyword>
<organism evidence="2 3">
    <name type="scientific">Lederbergia citrea</name>
    <dbReference type="NCBI Taxonomy" id="2833581"/>
    <lineage>
        <taxon>Bacteria</taxon>
        <taxon>Bacillati</taxon>
        <taxon>Bacillota</taxon>
        <taxon>Bacilli</taxon>
        <taxon>Bacillales</taxon>
        <taxon>Bacillaceae</taxon>
        <taxon>Lederbergia</taxon>
    </lineage>
</organism>
<feature type="transmembrane region" description="Helical" evidence="1">
    <location>
        <begin position="7"/>
        <end position="27"/>
    </location>
</feature>
<gene>
    <name evidence="2" type="ORF">KHA91_13180</name>
</gene>
<proteinExistence type="predicted"/>
<evidence type="ECO:0000256" key="1">
    <source>
        <dbReference type="SAM" id="Phobius"/>
    </source>
</evidence>
<protein>
    <submittedName>
        <fullName evidence="2">Uncharacterized protein</fullName>
    </submittedName>
</protein>
<dbReference type="RefSeq" id="WP_213098690.1">
    <property type="nucleotide sequence ID" value="NZ_JAGYPN010000002.1"/>
</dbReference>
<feature type="transmembrane region" description="Helical" evidence="1">
    <location>
        <begin position="178"/>
        <end position="196"/>
    </location>
</feature>
<dbReference type="AlphaFoldDB" id="A0A942UPK7"/>
<feature type="transmembrane region" description="Helical" evidence="1">
    <location>
        <begin position="262"/>
        <end position="284"/>
    </location>
</feature>
<feature type="transmembrane region" description="Helical" evidence="1">
    <location>
        <begin position="296"/>
        <end position="313"/>
    </location>
</feature>
<dbReference type="EMBL" id="JAGYPN010000002">
    <property type="protein sequence ID" value="MBS4223702.1"/>
    <property type="molecule type" value="Genomic_DNA"/>
</dbReference>
<feature type="transmembrane region" description="Helical" evidence="1">
    <location>
        <begin position="33"/>
        <end position="53"/>
    </location>
</feature>
<keyword evidence="3" id="KW-1185">Reference proteome</keyword>
<feature type="transmembrane region" description="Helical" evidence="1">
    <location>
        <begin position="216"/>
        <end position="242"/>
    </location>
</feature>
<keyword evidence="1" id="KW-0472">Membrane</keyword>
<dbReference type="Proteomes" id="UP000676456">
    <property type="component" value="Unassembled WGS sequence"/>
</dbReference>
<feature type="transmembrane region" description="Helical" evidence="1">
    <location>
        <begin position="106"/>
        <end position="123"/>
    </location>
</feature>
<reference evidence="2 3" key="1">
    <citation type="submission" date="2021-05" db="EMBL/GenBank/DDBJ databases">
        <title>Novel Bacillus species.</title>
        <authorList>
            <person name="Liu G."/>
        </authorList>
    </citation>
    <scope>NUCLEOTIDE SEQUENCE [LARGE SCALE GENOMIC DNA]</scope>
    <source>
        <strain evidence="2 3">FJAT-49682</strain>
    </source>
</reference>
<comment type="caution">
    <text evidence="2">The sequence shown here is derived from an EMBL/GenBank/DDBJ whole genome shotgun (WGS) entry which is preliminary data.</text>
</comment>
<feature type="transmembrane region" description="Helical" evidence="1">
    <location>
        <begin position="319"/>
        <end position="337"/>
    </location>
</feature>
<feature type="transmembrane region" description="Helical" evidence="1">
    <location>
        <begin position="74"/>
        <end position="100"/>
    </location>
</feature>
<name>A0A942UPK7_9BACI</name>
<sequence>MMKSIKPLSVTYLISNWLSISMIFLISEAVIQYGVFAGFVIVCTFLLAFCAALPFLRPILSNSAPVKNRSWLNWLLLAVWLLEIFILHLLISGVLLHTFFNMHNTVSVFFTVAVILLIITFLSKWRMVIFAVKNIKFILISSLAIFLPTYIYLQKGLESVYHDLLHYHPTILHNEQKGIWMFITIAFLIFFSKFLLQGELLAKYTGPVLHKGIRKLFVAVFIFSTFILAFSTMTVVAITQNLEVSHVNELLVFLIKKLSTPSISHLIGIVLYLSTLLTLVISFFQFEDRLNLRIPQVLMIIAAILAMIIDHFRLTLLTIYSFAGIFISGMVLIFLFHKMSINIKKLK</sequence>
<evidence type="ECO:0000313" key="2">
    <source>
        <dbReference type="EMBL" id="MBS4223702.1"/>
    </source>
</evidence>
<evidence type="ECO:0000313" key="3">
    <source>
        <dbReference type="Proteomes" id="UP000676456"/>
    </source>
</evidence>
<feature type="transmembrane region" description="Helical" evidence="1">
    <location>
        <begin position="135"/>
        <end position="153"/>
    </location>
</feature>
<keyword evidence="1" id="KW-0812">Transmembrane</keyword>